<dbReference type="InterPro" id="IPR035914">
    <property type="entry name" value="Sperma_CUB_dom_sf"/>
</dbReference>
<evidence type="ECO:0008006" key="4">
    <source>
        <dbReference type="Google" id="ProtNLM"/>
    </source>
</evidence>
<sequence length="1401" mass="155047">MYKKFRFATIPIILLLFIFLTVGSALAEDTDIYKPKVQHNVMILLDNSGSMGFGVYENDVDYHAFYRYICENLGDWTQSHDSIAGGYNTSAAYYPTDKAKIRNRIYLAPGNIGYVQSSGMTGDPANPDYIWYSNNLIDTGTTINADGSLSGGRVTVDADGTVLFDGDPLPNNRSLQLHDWQDNYDGSQVDNGFAGLIRAPGYYFSGYFRNSGGELTDDPDAAATSDGKALDYFFITGNWMNMQMVYNLEVEVGGKWYSAWEYCTYPKENYSTTVPYDLASPNYSDNYPANYDSATDSSVNYVIYNGQSDEIRIHFSELTLAAGDALEIRDENSKVIETYGGKLSVTKTDFWTTWVDGRQITLRFITGKKSPGAKGWQVDTYEYQSKTNFKMSSRLEVSQEAIIEVIESTRGKINWGISVFDQKNNSGSTELAPLNASFNDDTDKQNLINHLESAVANWGTPLGESLQDIFTYFSGKVNQVHRDCNKNFVISLTDGFPSNDTDWGRISGVDFTAAENHDGDQYTADPFQYSTPPLNYYDDVAYYMFSHSYVDQSEVAIEDRRASADNITVHNIGFCLDQPMLQHTADIQVDQENKAIGMYLTAYNKSQVINAFHSIGLAIAEYTSYTAPVVSVDETNRVQSGDRIYMALFKPKEGESWTGNLKKYGLKYGFKSGCDRPEEWYVADGSVDGSTGAWIGQEATDCDGYMLANTSSFWSTQDDGGDVEKGGAGQVLKNNIPDPSTILSGTPTFRNIHTVVGGLDVQISTDTITNADLGVSTDAERYEIINYLYGYTYAANADGSPVYKRGWPLGSIVHSTPKLIDYFDTNYSVTHRYIAVGANDGMLHVFDDATGEEIYAFVPTEVLDRLQYYDPDLGNDNFYTVDGSVNLIRNDKGTLADKTDDKLLLIFGLRRGGQAYYALDVTSTDPANWTVAGSLNTSTTGMAELGQSWGIPKFFKIKTGKTASGYTYKRLLIIPGGYDAGEDRSTNDDYYLTADHVSTMGRGIFIVDIDTGALLDSSYFSGGAQFVYDSTDTGLRSQMKYCFPADPTVILNTDDSLAAAYLTDLYGQVWKVSYDASTIPGKFNLNLIFRTNPMSDQDSAYENRANFDGYTAGDPDPRGTISFIEDATKGILNPRRTFYSPEVSYAGNCYTDVPVLYMGTGDRENPTFTGDKTNVENGIYGFYDAQAYYTEDQKSTYDDLTQLFTEADLLNVTCGALEPDVINVTNSEKNSIYTFLEETARGWYMLFDANGLSGCPSPDQDGYHTGEKAISPITLFNGVVYAPTYQPAEPAASGDECDYAGQARVYAVKYCDGNAAFDAYSGNNDTTTDAEGNTVEEARFTRRDRYLGVGTQIPSGLAVVIRHGIAEGFVSVEGKIVTLDELDFPSGLIPYYWQDTRKFIY</sequence>
<name>A0A5K8A1B5_9BACT</name>
<proteinExistence type="predicted"/>
<dbReference type="InterPro" id="IPR036465">
    <property type="entry name" value="vWFA_dom_sf"/>
</dbReference>
<dbReference type="Proteomes" id="UP000425960">
    <property type="component" value="Chromosome"/>
</dbReference>
<accession>A0A5K8A1B5</accession>
<keyword evidence="1" id="KW-0732">Signal</keyword>
<dbReference type="Gene3D" id="3.40.50.410">
    <property type="entry name" value="von Willebrand factor, type A domain"/>
    <property type="match status" value="1"/>
</dbReference>
<reference evidence="2 3" key="1">
    <citation type="submission" date="2019-11" db="EMBL/GenBank/DDBJ databases">
        <title>Comparative genomics of hydrocarbon-degrading Desulfosarcina strains.</title>
        <authorList>
            <person name="Watanabe M."/>
            <person name="Kojima H."/>
            <person name="Fukui M."/>
        </authorList>
    </citation>
    <scope>NUCLEOTIDE SEQUENCE [LARGE SCALE GENOMIC DNA]</scope>
    <source>
        <strain evidence="2 3">28bB2T</strain>
    </source>
</reference>
<evidence type="ECO:0000256" key="1">
    <source>
        <dbReference type="SAM" id="SignalP"/>
    </source>
</evidence>
<feature type="signal peptide" evidence="1">
    <location>
        <begin position="1"/>
        <end position="27"/>
    </location>
</feature>
<evidence type="ECO:0000313" key="3">
    <source>
        <dbReference type="Proteomes" id="UP000425960"/>
    </source>
</evidence>
<dbReference type="Gene3D" id="2.60.120.290">
    <property type="entry name" value="Spermadhesin, CUB domain"/>
    <property type="match status" value="1"/>
</dbReference>
<protein>
    <recommendedName>
        <fullName evidence="4">PilC beta-propeller domain-containing protein</fullName>
    </recommendedName>
</protein>
<evidence type="ECO:0000313" key="2">
    <source>
        <dbReference type="EMBL" id="BBO86332.1"/>
    </source>
</evidence>
<feature type="chain" id="PRO_5024346286" description="PilC beta-propeller domain-containing protein" evidence="1">
    <location>
        <begin position="28"/>
        <end position="1401"/>
    </location>
</feature>
<dbReference type="SUPFAM" id="SSF53300">
    <property type="entry name" value="vWA-like"/>
    <property type="match status" value="1"/>
</dbReference>
<dbReference type="SUPFAM" id="SSF49854">
    <property type="entry name" value="Spermadhesin, CUB domain"/>
    <property type="match status" value="1"/>
</dbReference>
<organism evidence="2 3">
    <name type="scientific">Desulfosarcina ovata subsp. sediminis</name>
    <dbReference type="NCBI Taxonomy" id="885957"/>
    <lineage>
        <taxon>Bacteria</taxon>
        <taxon>Pseudomonadati</taxon>
        <taxon>Thermodesulfobacteriota</taxon>
        <taxon>Desulfobacteria</taxon>
        <taxon>Desulfobacterales</taxon>
        <taxon>Desulfosarcinaceae</taxon>
        <taxon>Desulfosarcina</taxon>
    </lineage>
</organism>
<dbReference type="RefSeq" id="WP_155325654.1">
    <property type="nucleotide sequence ID" value="NZ_AP021876.1"/>
</dbReference>
<gene>
    <name evidence="2" type="ORF">DSCO28_68980</name>
</gene>
<dbReference type="EMBL" id="AP021876">
    <property type="protein sequence ID" value="BBO86332.1"/>
    <property type="molecule type" value="Genomic_DNA"/>
</dbReference>
<dbReference type="KEGG" id="dov:DSCO28_68980"/>